<keyword evidence="3" id="KW-0862">Zinc</keyword>
<sequence length="565" mass="62420">MNKWGGCGVRQASSHFYRVGASPSDMAGSGLARGVLISSGAQQTEAAPQSWRRTKMSNRWYCHACQLPFIEPVDPQDPQCQNCHSSFVEEINEQQPQAHHHFIDSFDDVDSPPIPSTRQRYEQQQQQQQQQQQLPFINLIDPLINILSAPAIPDPADRDQPNANSMCFSSNVKETPSGTENFRILAQSHRSGGPLAFNNLTDFLAQHSHTFGAHQFTNRSTPSTTQDPRPRQPATTQESNNTTPPPPQQQQQQQQPVTGILSLLQSAFAFANSNSTTPETETEPRRSESNNSADRSRSSNGQQSSSSSSGPSTGDNPSSSRPAEPTRPTPRSPRVNLEESHPLRQFINILNSLNNNNPTDHTIHTNGVNSFVFNGGTTGFGFSSTVNNDTGDYVTSDSAMHDILNQLLQLSGNNLNPNGHQNPVPASDSIIQSLKKFTFDSNRLGSDEENIECAICKDTFIFEQDCLELPCKHFFHDSTCIVPWLKQNGSCPVCRYSLINNQSSSSSSGTDDNVGGNQPGNRSNNDVPASSTEEEAEDAQYRPDLHDWLDPDQWYDQQEAPFDYD</sequence>
<dbReference type="SUPFAM" id="SSF57850">
    <property type="entry name" value="RING/U-box"/>
    <property type="match status" value="1"/>
</dbReference>
<feature type="region of interest" description="Disordered" evidence="5">
    <location>
        <begin position="273"/>
        <end position="340"/>
    </location>
</feature>
<keyword evidence="1" id="KW-0479">Metal-binding</keyword>
<evidence type="ECO:0000256" key="2">
    <source>
        <dbReference type="ARBA" id="ARBA00022771"/>
    </source>
</evidence>
<evidence type="ECO:0000259" key="6">
    <source>
        <dbReference type="PROSITE" id="PS50089"/>
    </source>
</evidence>
<dbReference type="Proteomes" id="UP000238274">
    <property type="component" value="Unassembled WGS sequence"/>
</dbReference>
<feature type="compositionally biased region" description="Polar residues" evidence="5">
    <location>
        <begin position="215"/>
        <end position="242"/>
    </location>
</feature>
<feature type="compositionally biased region" description="Polar residues" evidence="5">
    <location>
        <begin position="161"/>
        <end position="176"/>
    </location>
</feature>
<accession>A0A2S4UN77</accession>
<feature type="region of interest" description="Disordered" evidence="5">
    <location>
        <begin position="104"/>
        <end position="132"/>
    </location>
</feature>
<reference evidence="8" key="3">
    <citation type="journal article" date="2018" name="Mol. Plant Microbe Interact.">
        <title>Genome sequence resources for the wheat stripe rust pathogen (Puccinia striiformis f. sp. tritici) and the barley stripe rust pathogen (Puccinia striiformis f. sp. hordei).</title>
        <authorList>
            <person name="Xia C."/>
            <person name="Wang M."/>
            <person name="Yin C."/>
            <person name="Cornejo O.E."/>
            <person name="Hulbert S.H."/>
            <person name="Chen X."/>
        </authorList>
    </citation>
    <scope>NUCLEOTIDE SEQUENCE [LARGE SCALE GENOMIC DNA]</scope>
    <source>
        <strain evidence="8">93TX-2</strain>
    </source>
</reference>
<name>A0A2S4UN77_9BASI</name>
<feature type="compositionally biased region" description="Polar residues" evidence="5">
    <location>
        <begin position="509"/>
        <end position="531"/>
    </location>
</feature>
<dbReference type="PANTHER" id="PTHR45931:SF3">
    <property type="entry name" value="RING ZINC FINGER-CONTAINING PROTEIN"/>
    <property type="match status" value="1"/>
</dbReference>
<dbReference type="VEuPathDB" id="FungiDB:PSTT_14800"/>
<dbReference type="GO" id="GO:0008270">
    <property type="term" value="F:zinc ion binding"/>
    <property type="evidence" value="ECO:0007669"/>
    <property type="project" value="UniProtKB-KW"/>
</dbReference>
<feature type="region of interest" description="Disordered" evidence="5">
    <location>
        <begin position="151"/>
        <end position="176"/>
    </location>
</feature>
<feature type="compositionally biased region" description="Low complexity" evidence="5">
    <location>
        <begin position="123"/>
        <end position="132"/>
    </location>
</feature>
<gene>
    <name evidence="7" type="ORF">PSHT_13904</name>
</gene>
<feature type="domain" description="RING-type" evidence="6">
    <location>
        <begin position="453"/>
        <end position="495"/>
    </location>
</feature>
<evidence type="ECO:0000313" key="8">
    <source>
        <dbReference type="Proteomes" id="UP000238274"/>
    </source>
</evidence>
<dbReference type="InterPro" id="IPR051834">
    <property type="entry name" value="RING_finger_E3_ligase"/>
</dbReference>
<evidence type="ECO:0000256" key="5">
    <source>
        <dbReference type="SAM" id="MobiDB-lite"/>
    </source>
</evidence>
<dbReference type="VEuPathDB" id="FungiDB:PSHT_13904"/>
<evidence type="ECO:0000256" key="3">
    <source>
        <dbReference type="ARBA" id="ARBA00022833"/>
    </source>
</evidence>
<dbReference type="Pfam" id="PF13639">
    <property type="entry name" value="zf-RING_2"/>
    <property type="match status" value="1"/>
</dbReference>
<dbReference type="InterPro" id="IPR001841">
    <property type="entry name" value="Znf_RING"/>
</dbReference>
<dbReference type="GO" id="GO:0005634">
    <property type="term" value="C:nucleus"/>
    <property type="evidence" value="ECO:0007669"/>
    <property type="project" value="TreeGrafter"/>
</dbReference>
<evidence type="ECO:0000256" key="1">
    <source>
        <dbReference type="ARBA" id="ARBA00022723"/>
    </source>
</evidence>
<dbReference type="InterPro" id="IPR013083">
    <property type="entry name" value="Znf_RING/FYVE/PHD"/>
</dbReference>
<evidence type="ECO:0000256" key="4">
    <source>
        <dbReference type="PROSITE-ProRule" id="PRU00175"/>
    </source>
</evidence>
<feature type="compositionally biased region" description="Low complexity" evidence="5">
    <location>
        <begin position="289"/>
        <end position="320"/>
    </location>
</feature>
<dbReference type="OrthoDB" id="8062037at2759"/>
<dbReference type="PROSITE" id="PS50089">
    <property type="entry name" value="ZF_RING_2"/>
    <property type="match status" value="1"/>
</dbReference>
<feature type="compositionally biased region" description="Basic and acidic residues" evidence="5">
    <location>
        <begin position="539"/>
        <end position="549"/>
    </location>
</feature>
<reference evidence="7 8" key="1">
    <citation type="submission" date="2017-12" db="EMBL/GenBank/DDBJ databases">
        <title>Gene loss provides genomic basis for host adaptation in cereal stripe rust fungi.</title>
        <authorList>
            <person name="Xia C."/>
        </authorList>
    </citation>
    <scope>NUCLEOTIDE SEQUENCE [LARGE SCALE GENOMIC DNA]</scope>
    <source>
        <strain evidence="7 8">93TX-2</strain>
    </source>
</reference>
<feature type="region of interest" description="Disordered" evidence="5">
    <location>
        <begin position="502"/>
        <end position="565"/>
    </location>
</feature>
<feature type="region of interest" description="Disordered" evidence="5">
    <location>
        <begin position="212"/>
        <end position="256"/>
    </location>
</feature>
<organism evidence="7 8">
    <name type="scientific">Puccinia striiformis</name>
    <dbReference type="NCBI Taxonomy" id="27350"/>
    <lineage>
        <taxon>Eukaryota</taxon>
        <taxon>Fungi</taxon>
        <taxon>Dikarya</taxon>
        <taxon>Basidiomycota</taxon>
        <taxon>Pucciniomycotina</taxon>
        <taxon>Pucciniomycetes</taxon>
        <taxon>Pucciniales</taxon>
        <taxon>Pucciniaceae</taxon>
        <taxon>Puccinia</taxon>
    </lineage>
</organism>
<dbReference type="GO" id="GO:0061630">
    <property type="term" value="F:ubiquitin protein ligase activity"/>
    <property type="evidence" value="ECO:0007669"/>
    <property type="project" value="TreeGrafter"/>
</dbReference>
<proteinExistence type="predicted"/>
<dbReference type="GO" id="GO:0006511">
    <property type="term" value="P:ubiquitin-dependent protein catabolic process"/>
    <property type="evidence" value="ECO:0007669"/>
    <property type="project" value="TreeGrafter"/>
</dbReference>
<evidence type="ECO:0000313" key="7">
    <source>
        <dbReference type="EMBL" id="POV98681.1"/>
    </source>
</evidence>
<comment type="caution">
    <text evidence="7">The sequence shown here is derived from an EMBL/GenBank/DDBJ whole genome shotgun (WGS) entry which is preliminary data.</text>
</comment>
<reference evidence="8" key="2">
    <citation type="journal article" date="2018" name="BMC Genomics">
        <title>Genomic insights into host adaptation between the wheat stripe rust pathogen (Puccinia striiformis f. sp. tritici) and the barley stripe rust pathogen (Puccinia striiformis f. sp. hordei).</title>
        <authorList>
            <person name="Xia C."/>
            <person name="Wang M."/>
            <person name="Yin C."/>
            <person name="Cornejo O.E."/>
            <person name="Hulbert S.H."/>
            <person name="Chen X."/>
        </authorList>
    </citation>
    <scope>NUCLEOTIDE SEQUENCE [LARGE SCALE GENOMIC DNA]</scope>
    <source>
        <strain evidence="8">93TX-2</strain>
    </source>
</reference>
<dbReference type="AlphaFoldDB" id="A0A2S4UN77"/>
<dbReference type="PANTHER" id="PTHR45931">
    <property type="entry name" value="SI:CH211-59O9.10"/>
    <property type="match status" value="1"/>
</dbReference>
<protein>
    <recommendedName>
        <fullName evidence="6">RING-type domain-containing protein</fullName>
    </recommendedName>
</protein>
<dbReference type="EMBL" id="PKSM01000292">
    <property type="protein sequence ID" value="POV98681.1"/>
    <property type="molecule type" value="Genomic_DNA"/>
</dbReference>
<keyword evidence="8" id="KW-1185">Reference proteome</keyword>
<dbReference type="SMART" id="SM00184">
    <property type="entry name" value="RING"/>
    <property type="match status" value="1"/>
</dbReference>
<dbReference type="Gene3D" id="3.30.40.10">
    <property type="entry name" value="Zinc/RING finger domain, C3HC4 (zinc finger)"/>
    <property type="match status" value="1"/>
</dbReference>
<keyword evidence="2 4" id="KW-0863">Zinc-finger</keyword>